<dbReference type="GO" id="GO:0007156">
    <property type="term" value="P:homophilic cell adhesion via plasma membrane adhesion molecules"/>
    <property type="evidence" value="ECO:0007669"/>
    <property type="project" value="TreeGrafter"/>
</dbReference>
<organism evidence="5 6">
    <name type="scientific">Rhamnusium bicolor</name>
    <dbReference type="NCBI Taxonomy" id="1586634"/>
    <lineage>
        <taxon>Eukaryota</taxon>
        <taxon>Metazoa</taxon>
        <taxon>Ecdysozoa</taxon>
        <taxon>Arthropoda</taxon>
        <taxon>Hexapoda</taxon>
        <taxon>Insecta</taxon>
        <taxon>Pterygota</taxon>
        <taxon>Neoptera</taxon>
        <taxon>Endopterygota</taxon>
        <taxon>Coleoptera</taxon>
        <taxon>Polyphaga</taxon>
        <taxon>Cucujiformia</taxon>
        <taxon>Chrysomeloidea</taxon>
        <taxon>Cerambycidae</taxon>
        <taxon>Lepturinae</taxon>
        <taxon>Rhagiini</taxon>
        <taxon>Rhamnusium</taxon>
    </lineage>
</organism>
<dbReference type="InterPro" id="IPR013098">
    <property type="entry name" value="Ig_I-set"/>
</dbReference>
<dbReference type="InterPro" id="IPR036179">
    <property type="entry name" value="Ig-like_dom_sf"/>
</dbReference>
<dbReference type="InterPro" id="IPR013783">
    <property type="entry name" value="Ig-like_fold"/>
</dbReference>
<dbReference type="InterPro" id="IPR007110">
    <property type="entry name" value="Ig-like_dom"/>
</dbReference>
<evidence type="ECO:0000259" key="4">
    <source>
        <dbReference type="PROSITE" id="PS50835"/>
    </source>
</evidence>
<evidence type="ECO:0000256" key="3">
    <source>
        <dbReference type="ARBA" id="ARBA00023319"/>
    </source>
</evidence>
<evidence type="ECO:0000256" key="2">
    <source>
        <dbReference type="ARBA" id="ARBA00023157"/>
    </source>
</evidence>
<dbReference type="PROSITE" id="PS50835">
    <property type="entry name" value="IG_LIKE"/>
    <property type="match status" value="1"/>
</dbReference>
<dbReference type="GO" id="GO:0008046">
    <property type="term" value="F:axon guidance receptor activity"/>
    <property type="evidence" value="ECO:0007669"/>
    <property type="project" value="TreeGrafter"/>
</dbReference>
<feature type="domain" description="Ig-like" evidence="4">
    <location>
        <begin position="5"/>
        <end position="89"/>
    </location>
</feature>
<name>A0AAV8XCF9_9CUCU</name>
<dbReference type="AlphaFoldDB" id="A0AAV8XCF9"/>
<protein>
    <recommendedName>
        <fullName evidence="4">Ig-like domain-containing protein</fullName>
    </recommendedName>
</protein>
<evidence type="ECO:0000313" key="5">
    <source>
        <dbReference type="EMBL" id="KAJ8936476.1"/>
    </source>
</evidence>
<dbReference type="GO" id="GO:0043025">
    <property type="term" value="C:neuronal cell body"/>
    <property type="evidence" value="ECO:0007669"/>
    <property type="project" value="TreeGrafter"/>
</dbReference>
<keyword evidence="3" id="KW-0393">Immunoglobulin domain</keyword>
<comment type="caution">
    <text evidence="5">The sequence shown here is derived from an EMBL/GenBank/DDBJ whole genome shotgun (WGS) entry which is preliminary data.</text>
</comment>
<dbReference type="SMART" id="SM00408">
    <property type="entry name" value="IGc2"/>
    <property type="match status" value="1"/>
</dbReference>
<dbReference type="GO" id="GO:0030424">
    <property type="term" value="C:axon"/>
    <property type="evidence" value="ECO:0007669"/>
    <property type="project" value="TreeGrafter"/>
</dbReference>
<accession>A0AAV8XCF9</accession>
<reference evidence="5" key="1">
    <citation type="journal article" date="2023" name="Insect Mol. Biol.">
        <title>Genome sequencing provides insights into the evolution of gene families encoding plant cell wall-degrading enzymes in longhorned beetles.</title>
        <authorList>
            <person name="Shin N.R."/>
            <person name="Okamura Y."/>
            <person name="Kirsch R."/>
            <person name="Pauchet Y."/>
        </authorList>
    </citation>
    <scope>NUCLEOTIDE SEQUENCE</scope>
    <source>
        <strain evidence="5">RBIC_L_NR</strain>
    </source>
</reference>
<dbReference type="PANTHER" id="PTHR45080:SF8">
    <property type="entry name" value="IG-LIKE DOMAIN-CONTAINING PROTEIN"/>
    <property type="match status" value="1"/>
</dbReference>
<dbReference type="PANTHER" id="PTHR45080">
    <property type="entry name" value="CONTACTIN 5"/>
    <property type="match status" value="1"/>
</dbReference>
<proteinExistence type="predicted"/>
<dbReference type="EMBL" id="JANEYF010003410">
    <property type="protein sequence ID" value="KAJ8936476.1"/>
    <property type="molecule type" value="Genomic_DNA"/>
</dbReference>
<dbReference type="Pfam" id="PF07679">
    <property type="entry name" value="I-set"/>
    <property type="match status" value="1"/>
</dbReference>
<dbReference type="SUPFAM" id="SSF48726">
    <property type="entry name" value="Immunoglobulin"/>
    <property type="match status" value="1"/>
</dbReference>
<dbReference type="SMART" id="SM00409">
    <property type="entry name" value="IG"/>
    <property type="match status" value="1"/>
</dbReference>
<keyword evidence="1" id="KW-0732">Signal</keyword>
<dbReference type="InterPro" id="IPR003599">
    <property type="entry name" value="Ig_sub"/>
</dbReference>
<dbReference type="GO" id="GO:0050808">
    <property type="term" value="P:synapse organization"/>
    <property type="evidence" value="ECO:0007669"/>
    <property type="project" value="TreeGrafter"/>
</dbReference>
<evidence type="ECO:0000256" key="1">
    <source>
        <dbReference type="ARBA" id="ARBA00022729"/>
    </source>
</evidence>
<dbReference type="GO" id="GO:0005886">
    <property type="term" value="C:plasma membrane"/>
    <property type="evidence" value="ECO:0007669"/>
    <property type="project" value="TreeGrafter"/>
</dbReference>
<keyword evidence="2" id="KW-1015">Disulfide bond</keyword>
<dbReference type="Gene3D" id="2.60.40.10">
    <property type="entry name" value="Immunoglobulins"/>
    <property type="match status" value="1"/>
</dbReference>
<dbReference type="FunFam" id="2.60.40.10:FF:000347">
    <property type="entry name" value="Neuronal cell adhesion molecule"/>
    <property type="match status" value="1"/>
</dbReference>
<dbReference type="Proteomes" id="UP001162156">
    <property type="component" value="Unassembled WGS sequence"/>
</dbReference>
<dbReference type="InterPro" id="IPR003598">
    <property type="entry name" value="Ig_sub2"/>
</dbReference>
<keyword evidence="6" id="KW-1185">Reference proteome</keyword>
<gene>
    <name evidence="5" type="ORF">NQ314_012339</name>
</gene>
<sequence length="106" mass="11716">MTLAPEITEAPRDTQAVDNQNINMTCRVLGAPKPNVKWIHNGKELTGGRYQIQANGDLLINTVQFDDRGNYTCYAENKLGNTSVNAKLDVKGKIPSGYIVPLIRLM</sequence>
<dbReference type="InterPro" id="IPR050958">
    <property type="entry name" value="Cell_Adh-Cytoskel_Orgn"/>
</dbReference>
<evidence type="ECO:0000313" key="6">
    <source>
        <dbReference type="Proteomes" id="UP001162156"/>
    </source>
</evidence>